<dbReference type="SMART" id="SM00248">
    <property type="entry name" value="ANK"/>
    <property type="match status" value="6"/>
</dbReference>
<keyword evidence="2 7" id="KW-0812">Transmembrane</keyword>
<dbReference type="PANTHER" id="PTHR24186:SF37">
    <property type="entry name" value="PGG DOMAIN-CONTAINING PROTEIN"/>
    <property type="match status" value="1"/>
</dbReference>
<keyword evidence="5" id="KW-0040">ANK repeat</keyword>
<gene>
    <name evidence="9" type="ORF">Salat_2843300</name>
</gene>
<dbReference type="Proteomes" id="UP001293254">
    <property type="component" value="Unassembled WGS sequence"/>
</dbReference>
<organism evidence="9 10">
    <name type="scientific">Sesamum alatum</name>
    <dbReference type="NCBI Taxonomy" id="300844"/>
    <lineage>
        <taxon>Eukaryota</taxon>
        <taxon>Viridiplantae</taxon>
        <taxon>Streptophyta</taxon>
        <taxon>Embryophyta</taxon>
        <taxon>Tracheophyta</taxon>
        <taxon>Spermatophyta</taxon>
        <taxon>Magnoliopsida</taxon>
        <taxon>eudicotyledons</taxon>
        <taxon>Gunneridae</taxon>
        <taxon>Pentapetalae</taxon>
        <taxon>asterids</taxon>
        <taxon>lamiids</taxon>
        <taxon>Lamiales</taxon>
        <taxon>Pedaliaceae</taxon>
        <taxon>Sesamum</taxon>
    </lineage>
</organism>
<dbReference type="GO" id="GO:0005886">
    <property type="term" value="C:plasma membrane"/>
    <property type="evidence" value="ECO:0007669"/>
    <property type="project" value="TreeGrafter"/>
</dbReference>
<dbReference type="PANTHER" id="PTHR24186">
    <property type="entry name" value="PROTEIN PHOSPHATASE 1 REGULATORY SUBUNIT"/>
    <property type="match status" value="1"/>
</dbReference>
<reference evidence="9" key="2">
    <citation type="journal article" date="2024" name="Plant">
        <title>Genomic evolution and insights into agronomic trait innovations of Sesamum species.</title>
        <authorList>
            <person name="Miao H."/>
            <person name="Wang L."/>
            <person name="Qu L."/>
            <person name="Liu H."/>
            <person name="Sun Y."/>
            <person name="Le M."/>
            <person name="Wang Q."/>
            <person name="Wei S."/>
            <person name="Zheng Y."/>
            <person name="Lin W."/>
            <person name="Duan Y."/>
            <person name="Cao H."/>
            <person name="Xiong S."/>
            <person name="Wang X."/>
            <person name="Wei L."/>
            <person name="Li C."/>
            <person name="Ma Q."/>
            <person name="Ju M."/>
            <person name="Zhao R."/>
            <person name="Li G."/>
            <person name="Mu C."/>
            <person name="Tian Q."/>
            <person name="Mei H."/>
            <person name="Zhang T."/>
            <person name="Gao T."/>
            <person name="Zhang H."/>
        </authorList>
    </citation>
    <scope>NUCLEOTIDE SEQUENCE</scope>
    <source>
        <strain evidence="9">3651</strain>
    </source>
</reference>
<accession>A0AAE2C9T4</accession>
<keyword evidence="6 7" id="KW-0472">Membrane</keyword>
<proteinExistence type="predicted"/>
<evidence type="ECO:0000259" key="8">
    <source>
        <dbReference type="Pfam" id="PF13962"/>
    </source>
</evidence>
<reference evidence="9" key="1">
    <citation type="submission" date="2020-06" db="EMBL/GenBank/DDBJ databases">
        <authorList>
            <person name="Li T."/>
            <person name="Hu X."/>
            <person name="Zhang T."/>
            <person name="Song X."/>
            <person name="Zhang H."/>
            <person name="Dai N."/>
            <person name="Sheng W."/>
            <person name="Hou X."/>
            <person name="Wei L."/>
        </authorList>
    </citation>
    <scope>NUCLEOTIDE SEQUENCE</scope>
    <source>
        <strain evidence="9">3651</strain>
        <tissue evidence="9">Leaf</tissue>
    </source>
</reference>
<evidence type="ECO:0000256" key="7">
    <source>
        <dbReference type="SAM" id="Phobius"/>
    </source>
</evidence>
<dbReference type="InterPro" id="IPR036770">
    <property type="entry name" value="Ankyrin_rpt-contain_sf"/>
</dbReference>
<feature type="transmembrane region" description="Helical" evidence="7">
    <location>
        <begin position="297"/>
        <end position="315"/>
    </location>
</feature>
<comment type="subcellular location">
    <subcellularLocation>
        <location evidence="1">Membrane</location>
        <topology evidence="1">Multi-pass membrane protein</topology>
    </subcellularLocation>
</comment>
<evidence type="ECO:0000256" key="2">
    <source>
        <dbReference type="ARBA" id="ARBA00022692"/>
    </source>
</evidence>
<feature type="transmembrane region" description="Helical" evidence="7">
    <location>
        <begin position="363"/>
        <end position="383"/>
    </location>
</feature>
<name>A0AAE2C9T4_9LAMI</name>
<feature type="domain" description="PGG" evidence="8">
    <location>
        <begin position="294"/>
        <end position="398"/>
    </location>
</feature>
<dbReference type="EMBL" id="JACGWO010000012">
    <property type="protein sequence ID" value="KAK4414303.1"/>
    <property type="molecule type" value="Genomic_DNA"/>
</dbReference>
<feature type="transmembrane region" description="Helical" evidence="7">
    <location>
        <begin position="335"/>
        <end position="356"/>
    </location>
</feature>
<evidence type="ECO:0000313" key="10">
    <source>
        <dbReference type="Proteomes" id="UP001293254"/>
    </source>
</evidence>
<evidence type="ECO:0000256" key="3">
    <source>
        <dbReference type="ARBA" id="ARBA00022737"/>
    </source>
</evidence>
<dbReference type="SUPFAM" id="SSF48403">
    <property type="entry name" value="Ankyrin repeat"/>
    <property type="match status" value="1"/>
</dbReference>
<feature type="transmembrane region" description="Helical" evidence="7">
    <location>
        <begin position="424"/>
        <end position="440"/>
    </location>
</feature>
<keyword evidence="4 7" id="KW-1133">Transmembrane helix</keyword>
<dbReference type="InterPro" id="IPR026961">
    <property type="entry name" value="PGG_dom"/>
</dbReference>
<feature type="transmembrane region" description="Helical" evidence="7">
    <location>
        <begin position="395"/>
        <end position="412"/>
    </location>
</feature>
<dbReference type="InterPro" id="IPR002110">
    <property type="entry name" value="Ankyrin_rpt"/>
</dbReference>
<sequence length="465" mass="51128">MAGQILSEAARHGNLDVLENLLRENPSVLADIRLTSLAESLLHVATKSGQLSFVHELMKLDPGIAAELNKDGFRALDIAVIIDNLEMVKQILSFDQGLCLLKGKDQRIALHYAAIKGRTKIINELLHSCPDSIEEVTVHGETALHLAVKSYQFDAFSALVKWMERLSKVPIVNMGDGDGNTVLHLAVSTKQYVCIKLLLSKNSITAATIEVNARNSNGLTALDLLDIQDSYDLKIRQKLESAGAVTAPSSVSTTTESSGNFKRTIKLKHDLQPQPSKNWFKYFKFQMQRDSPGDTRNALLVVAALIATVCFQAGINPPSGILNKPPPPSPPTQTFQPPPFAGPGGVSALAAAAAIFGSHAELFSFFFANSLALTASMCIIIYLTSGFPFQRELHIALYSTMFSYGFGVSRIIKGIDKEKKDIAYVLLTVAFTLPFVQRWLPRWGKKAWKKWRRRDVTNTPLPIDN</sequence>
<protein>
    <recommendedName>
        <fullName evidence="8">PGG domain-containing protein</fullName>
    </recommendedName>
</protein>
<evidence type="ECO:0000256" key="4">
    <source>
        <dbReference type="ARBA" id="ARBA00022989"/>
    </source>
</evidence>
<dbReference type="Gene3D" id="1.25.40.20">
    <property type="entry name" value="Ankyrin repeat-containing domain"/>
    <property type="match status" value="1"/>
</dbReference>
<keyword evidence="3" id="KW-0677">Repeat</keyword>
<keyword evidence="10" id="KW-1185">Reference proteome</keyword>
<evidence type="ECO:0000256" key="5">
    <source>
        <dbReference type="ARBA" id="ARBA00023043"/>
    </source>
</evidence>
<evidence type="ECO:0000256" key="1">
    <source>
        <dbReference type="ARBA" id="ARBA00004141"/>
    </source>
</evidence>
<dbReference type="AlphaFoldDB" id="A0AAE2C9T4"/>
<evidence type="ECO:0000256" key="6">
    <source>
        <dbReference type="ARBA" id="ARBA00023136"/>
    </source>
</evidence>
<dbReference type="Pfam" id="PF13962">
    <property type="entry name" value="PGG"/>
    <property type="match status" value="1"/>
</dbReference>
<dbReference type="Pfam" id="PF12796">
    <property type="entry name" value="Ank_2"/>
    <property type="match status" value="1"/>
</dbReference>
<dbReference type="Pfam" id="PF00023">
    <property type="entry name" value="Ank"/>
    <property type="match status" value="1"/>
</dbReference>
<evidence type="ECO:0000313" key="9">
    <source>
        <dbReference type="EMBL" id="KAK4414303.1"/>
    </source>
</evidence>
<comment type="caution">
    <text evidence="9">The sequence shown here is derived from an EMBL/GenBank/DDBJ whole genome shotgun (WGS) entry which is preliminary data.</text>
</comment>